<reference evidence="6" key="2">
    <citation type="journal article" date="2020" name="Nat. Commun.">
        <title>Large-scale genome sequencing of mycorrhizal fungi provides insights into the early evolution of symbiotic traits.</title>
        <authorList>
            <person name="Miyauchi S."/>
            <person name="Kiss E."/>
            <person name="Kuo A."/>
            <person name="Drula E."/>
            <person name="Kohler A."/>
            <person name="Sanchez-Garcia M."/>
            <person name="Morin E."/>
            <person name="Andreopoulos B."/>
            <person name="Barry K.W."/>
            <person name="Bonito G."/>
            <person name="Buee M."/>
            <person name="Carver A."/>
            <person name="Chen C."/>
            <person name="Cichocki N."/>
            <person name="Clum A."/>
            <person name="Culley D."/>
            <person name="Crous P.W."/>
            <person name="Fauchery L."/>
            <person name="Girlanda M."/>
            <person name="Hayes R.D."/>
            <person name="Keri Z."/>
            <person name="LaButti K."/>
            <person name="Lipzen A."/>
            <person name="Lombard V."/>
            <person name="Magnuson J."/>
            <person name="Maillard F."/>
            <person name="Murat C."/>
            <person name="Nolan M."/>
            <person name="Ohm R.A."/>
            <person name="Pangilinan J."/>
            <person name="Pereira M.F."/>
            <person name="Perotto S."/>
            <person name="Peter M."/>
            <person name="Pfister S."/>
            <person name="Riley R."/>
            <person name="Sitrit Y."/>
            <person name="Stielow J.B."/>
            <person name="Szollosi G."/>
            <person name="Zifcakova L."/>
            <person name="Stursova M."/>
            <person name="Spatafora J.W."/>
            <person name="Tedersoo L."/>
            <person name="Vaario L.M."/>
            <person name="Yamada A."/>
            <person name="Yan M."/>
            <person name="Wang P."/>
            <person name="Xu J."/>
            <person name="Bruns T."/>
            <person name="Baldrian P."/>
            <person name="Vilgalys R."/>
            <person name="Dunand C."/>
            <person name="Henrissat B."/>
            <person name="Grigoriev I.V."/>
            <person name="Hibbett D."/>
            <person name="Nagy L.G."/>
            <person name="Martin F.M."/>
        </authorList>
    </citation>
    <scope>NUCLEOTIDE SEQUENCE</scope>
    <source>
        <strain evidence="6">Prilba</strain>
    </source>
</reference>
<feature type="compositionally biased region" description="Low complexity" evidence="3">
    <location>
        <begin position="131"/>
        <end position="151"/>
    </location>
</feature>
<dbReference type="AlphaFoldDB" id="A0A9P5T843"/>
<gene>
    <name evidence="6" type="ORF">DFH94DRAFT_49347</name>
</gene>
<feature type="compositionally biased region" description="Polar residues" evidence="3">
    <location>
        <begin position="76"/>
        <end position="86"/>
    </location>
</feature>
<feature type="domain" description="SH3" evidence="5">
    <location>
        <begin position="306"/>
        <end position="366"/>
    </location>
</feature>
<feature type="compositionally biased region" description="Low complexity" evidence="3">
    <location>
        <begin position="291"/>
        <end position="306"/>
    </location>
</feature>
<dbReference type="InterPro" id="IPR001452">
    <property type="entry name" value="SH3_domain"/>
</dbReference>
<evidence type="ECO:0000313" key="6">
    <source>
        <dbReference type="EMBL" id="KAF8479285.1"/>
    </source>
</evidence>
<dbReference type="InterPro" id="IPR036028">
    <property type="entry name" value="SH3-like_dom_sf"/>
</dbReference>
<keyword evidence="4" id="KW-0472">Membrane</keyword>
<keyword evidence="4" id="KW-1133">Transmembrane helix</keyword>
<evidence type="ECO:0000259" key="5">
    <source>
        <dbReference type="PROSITE" id="PS50002"/>
    </source>
</evidence>
<proteinExistence type="predicted"/>
<keyword evidence="1 2" id="KW-0728">SH3 domain</keyword>
<sequence length="390" mass="40411">MPFFQPAARAQAKRHPALDGPHESHRVGPSPGAGDSHPNMYYHELGGDPNGSPLPTTDTPSPTTIIADASAPSIEDTPTSTTDEVSSSALIIPEGLTPSSPEPSSTLLAAVGSSDIIPLSSSPSSSPPVSTPTTTPATSSSVLPSPVSGSTAAPTTDGATSSPDSILAGGENSSHVSGGVIAAIVIVLLLVLCAVTFFVLRWRRIRRRAARRMTWTTNLSPHANFDSSLEKGTSDAPIEVVSQSPKEGGSGHGVSPTPVRNIARKPPLPYSPVSPTVPPQSRGNSPDVRASSVRPTSVSRVSPSPTQDVPVLARMTFIPQLPDELAITPGETLYIQTEFDDGWALCANIGGKEGMVPLECLEGVGGQFAGVSQLRIMRRASSLRSASSWT</sequence>
<evidence type="ECO:0000256" key="3">
    <source>
        <dbReference type="SAM" id="MobiDB-lite"/>
    </source>
</evidence>
<comment type="caution">
    <text evidence="6">The sequence shown here is derived from an EMBL/GenBank/DDBJ whole genome shotgun (WGS) entry which is preliminary data.</text>
</comment>
<dbReference type="SUPFAM" id="SSF50044">
    <property type="entry name" value="SH3-domain"/>
    <property type="match status" value="1"/>
</dbReference>
<dbReference type="Pfam" id="PF00018">
    <property type="entry name" value="SH3_1"/>
    <property type="match status" value="1"/>
</dbReference>
<organism evidence="6 7">
    <name type="scientific">Russula ochroleuca</name>
    <dbReference type="NCBI Taxonomy" id="152965"/>
    <lineage>
        <taxon>Eukaryota</taxon>
        <taxon>Fungi</taxon>
        <taxon>Dikarya</taxon>
        <taxon>Basidiomycota</taxon>
        <taxon>Agaricomycotina</taxon>
        <taxon>Agaricomycetes</taxon>
        <taxon>Russulales</taxon>
        <taxon>Russulaceae</taxon>
        <taxon>Russula</taxon>
    </lineage>
</organism>
<feature type="compositionally biased region" description="Pro residues" evidence="3">
    <location>
        <begin position="266"/>
        <end position="278"/>
    </location>
</feature>
<feature type="transmembrane region" description="Helical" evidence="4">
    <location>
        <begin position="180"/>
        <end position="202"/>
    </location>
</feature>
<feature type="compositionally biased region" description="Basic and acidic residues" evidence="3">
    <location>
        <begin position="16"/>
        <end position="26"/>
    </location>
</feature>
<evidence type="ECO:0000256" key="1">
    <source>
        <dbReference type="ARBA" id="ARBA00022443"/>
    </source>
</evidence>
<dbReference type="EMBL" id="WHVB01000010">
    <property type="protein sequence ID" value="KAF8479285.1"/>
    <property type="molecule type" value="Genomic_DNA"/>
</dbReference>
<evidence type="ECO:0000256" key="4">
    <source>
        <dbReference type="SAM" id="Phobius"/>
    </source>
</evidence>
<keyword evidence="4" id="KW-0812">Transmembrane</keyword>
<dbReference type="SMART" id="SM00326">
    <property type="entry name" value="SH3"/>
    <property type="match status" value="1"/>
</dbReference>
<evidence type="ECO:0000313" key="7">
    <source>
        <dbReference type="Proteomes" id="UP000759537"/>
    </source>
</evidence>
<keyword evidence="7" id="KW-1185">Reference proteome</keyword>
<feature type="region of interest" description="Disordered" evidence="3">
    <location>
        <begin position="240"/>
        <end position="306"/>
    </location>
</feature>
<evidence type="ECO:0000256" key="2">
    <source>
        <dbReference type="PROSITE-ProRule" id="PRU00192"/>
    </source>
</evidence>
<feature type="region of interest" description="Disordered" evidence="3">
    <location>
        <begin position="1"/>
        <end position="86"/>
    </location>
</feature>
<dbReference type="Gene3D" id="2.30.30.40">
    <property type="entry name" value="SH3 Domains"/>
    <property type="match status" value="1"/>
</dbReference>
<feature type="compositionally biased region" description="Polar residues" evidence="3">
    <location>
        <begin position="152"/>
        <end position="164"/>
    </location>
</feature>
<name>A0A9P5T843_9AGAM</name>
<dbReference type="PROSITE" id="PS50002">
    <property type="entry name" value="SH3"/>
    <property type="match status" value="1"/>
</dbReference>
<accession>A0A9P5T843</accession>
<dbReference type="OrthoDB" id="5340910at2759"/>
<reference evidence="6" key="1">
    <citation type="submission" date="2019-10" db="EMBL/GenBank/DDBJ databases">
        <authorList>
            <consortium name="DOE Joint Genome Institute"/>
            <person name="Kuo A."/>
            <person name="Miyauchi S."/>
            <person name="Kiss E."/>
            <person name="Drula E."/>
            <person name="Kohler A."/>
            <person name="Sanchez-Garcia M."/>
            <person name="Andreopoulos B."/>
            <person name="Barry K.W."/>
            <person name="Bonito G."/>
            <person name="Buee M."/>
            <person name="Carver A."/>
            <person name="Chen C."/>
            <person name="Cichocki N."/>
            <person name="Clum A."/>
            <person name="Culley D."/>
            <person name="Crous P.W."/>
            <person name="Fauchery L."/>
            <person name="Girlanda M."/>
            <person name="Hayes R."/>
            <person name="Keri Z."/>
            <person name="LaButti K."/>
            <person name="Lipzen A."/>
            <person name="Lombard V."/>
            <person name="Magnuson J."/>
            <person name="Maillard F."/>
            <person name="Morin E."/>
            <person name="Murat C."/>
            <person name="Nolan M."/>
            <person name="Ohm R."/>
            <person name="Pangilinan J."/>
            <person name="Pereira M."/>
            <person name="Perotto S."/>
            <person name="Peter M."/>
            <person name="Riley R."/>
            <person name="Sitrit Y."/>
            <person name="Stielow B."/>
            <person name="Szollosi G."/>
            <person name="Zifcakova L."/>
            <person name="Stursova M."/>
            <person name="Spatafora J.W."/>
            <person name="Tedersoo L."/>
            <person name="Vaario L.-M."/>
            <person name="Yamada A."/>
            <person name="Yan M."/>
            <person name="Wang P."/>
            <person name="Xu J."/>
            <person name="Bruns T."/>
            <person name="Baldrian P."/>
            <person name="Vilgalys R."/>
            <person name="Henrissat B."/>
            <person name="Grigoriev I.V."/>
            <person name="Hibbett D."/>
            <person name="Nagy L.G."/>
            <person name="Martin F.M."/>
        </authorList>
    </citation>
    <scope>NUCLEOTIDE SEQUENCE</scope>
    <source>
        <strain evidence="6">Prilba</strain>
    </source>
</reference>
<protein>
    <recommendedName>
        <fullName evidence="5">SH3 domain-containing protein</fullName>
    </recommendedName>
</protein>
<feature type="compositionally biased region" description="Low complexity" evidence="3">
    <location>
        <begin position="53"/>
        <end position="64"/>
    </location>
</feature>
<dbReference type="Proteomes" id="UP000759537">
    <property type="component" value="Unassembled WGS sequence"/>
</dbReference>
<feature type="region of interest" description="Disordered" evidence="3">
    <location>
        <begin position="117"/>
        <end position="172"/>
    </location>
</feature>